<dbReference type="InterPro" id="IPR051175">
    <property type="entry name" value="CLK_kinases"/>
</dbReference>
<dbReference type="STRING" id="106004.A0A1Y2G040"/>
<evidence type="ECO:0000313" key="9">
    <source>
        <dbReference type="EMBL" id="ORY88840.1"/>
    </source>
</evidence>
<evidence type="ECO:0000256" key="5">
    <source>
        <dbReference type="ARBA" id="ARBA00022840"/>
    </source>
</evidence>
<evidence type="ECO:0000256" key="2">
    <source>
        <dbReference type="ARBA" id="ARBA00022679"/>
    </source>
</evidence>
<proteinExistence type="predicted"/>
<evidence type="ECO:0000256" key="6">
    <source>
        <dbReference type="PROSITE-ProRule" id="PRU10141"/>
    </source>
</evidence>
<reference evidence="9 10" key="1">
    <citation type="submission" date="2016-07" db="EMBL/GenBank/DDBJ databases">
        <title>Pervasive Adenine N6-methylation of Active Genes in Fungi.</title>
        <authorList>
            <consortium name="DOE Joint Genome Institute"/>
            <person name="Mondo S.J."/>
            <person name="Dannebaum R.O."/>
            <person name="Kuo R.C."/>
            <person name="Labutti K."/>
            <person name="Haridas S."/>
            <person name="Kuo A."/>
            <person name="Salamov A."/>
            <person name="Ahrendt S.R."/>
            <person name="Lipzen A."/>
            <person name="Sullivan W."/>
            <person name="Andreopoulos W.B."/>
            <person name="Clum A."/>
            <person name="Lindquist E."/>
            <person name="Daum C."/>
            <person name="Ramamoorthy G.K."/>
            <person name="Gryganskyi A."/>
            <person name="Culley D."/>
            <person name="Magnuson J.K."/>
            <person name="James T.Y."/>
            <person name="O'Malley M.A."/>
            <person name="Stajich J.E."/>
            <person name="Spatafora J.W."/>
            <person name="Visel A."/>
            <person name="Grigoriev I.V."/>
        </authorList>
    </citation>
    <scope>NUCLEOTIDE SEQUENCE [LARGE SCALE GENOMIC DNA]</scope>
    <source>
        <strain evidence="9 10">62-1032</strain>
    </source>
</reference>
<dbReference type="PROSITE" id="PS00107">
    <property type="entry name" value="PROTEIN_KINASE_ATP"/>
    <property type="match status" value="1"/>
</dbReference>
<dbReference type="CDD" id="cd14134">
    <property type="entry name" value="PKc_CLK"/>
    <property type="match status" value="1"/>
</dbReference>
<sequence length="566" mass="62687">MSAKAVPRARPEAQRPTTSARRGAPYPAATNRASYNSRQAPASTYYSVEQLQNGQEVITIEDTPTPEPGAAAAGALASGSGARYEGYGGAAAEPAAKRRKSDGAHISDNPYVASSSSSSRAKQPPPAYHANNANGAASGSTSKNKRKHGHDPYEDYSDRSSDRAHSGQRPSQKARPAEEEQVCDKEGHFIVRPGAVVGNFTINKLLGQGTFGKVVSATRAVDKGKFAVKIIRNVPKYREASRVEHRVLEMLKREDPTNQFKCIPLIDHFEHVGHVCFATPLLGPSVFDFLKENQYSPFPYSHVQSFARQLLTSVGFVHRKRYVHTDLKPENILLQNTASDVLLDKDTKKSRKVLRDTTIHLIDFGSATRDDDYHATVVSTRHYRAPEIILGLGWDHRCDLWSIGCILVEFVTGEALFQTHENLEHLAMMEKVFGKMPSTYAEAAYKKAENTERAPWFNPPAGRGGKPTLHFPQTATTSKQSKKFVMSMKPLQKIIGDTGEVTKSRFCNLLEGLLKWRAEDRITIDEALSHPFFALLPDDDGKNSLMPKCPPLPPFKPERPPYVSRR</sequence>
<dbReference type="Gene3D" id="1.10.510.10">
    <property type="entry name" value="Transferase(Phosphotransferase) domain 1"/>
    <property type="match status" value="1"/>
</dbReference>
<feature type="region of interest" description="Disordered" evidence="7">
    <location>
        <begin position="544"/>
        <end position="566"/>
    </location>
</feature>
<organism evidence="9 10">
    <name type="scientific">Leucosporidium creatinivorum</name>
    <dbReference type="NCBI Taxonomy" id="106004"/>
    <lineage>
        <taxon>Eukaryota</taxon>
        <taxon>Fungi</taxon>
        <taxon>Dikarya</taxon>
        <taxon>Basidiomycota</taxon>
        <taxon>Pucciniomycotina</taxon>
        <taxon>Microbotryomycetes</taxon>
        <taxon>Leucosporidiales</taxon>
        <taxon>Leucosporidium</taxon>
    </lineage>
</organism>
<feature type="domain" description="Protein kinase" evidence="8">
    <location>
        <begin position="200"/>
        <end position="533"/>
    </location>
</feature>
<dbReference type="SUPFAM" id="SSF56112">
    <property type="entry name" value="Protein kinase-like (PK-like)"/>
    <property type="match status" value="1"/>
</dbReference>
<dbReference type="GO" id="GO:0004674">
    <property type="term" value="F:protein serine/threonine kinase activity"/>
    <property type="evidence" value="ECO:0007669"/>
    <property type="project" value="UniProtKB-KW"/>
</dbReference>
<dbReference type="SMART" id="SM00220">
    <property type="entry name" value="S_TKc"/>
    <property type="match status" value="1"/>
</dbReference>
<accession>A0A1Y2G040</accession>
<keyword evidence="4 9" id="KW-0418">Kinase</keyword>
<keyword evidence="1" id="KW-0723">Serine/threonine-protein kinase</keyword>
<feature type="compositionally biased region" description="Low complexity" evidence="7">
    <location>
        <begin position="69"/>
        <end position="94"/>
    </location>
</feature>
<dbReference type="OrthoDB" id="283111at2759"/>
<feature type="compositionally biased region" description="Polar residues" evidence="7">
    <location>
        <begin position="31"/>
        <end position="41"/>
    </location>
</feature>
<feature type="binding site" evidence="6">
    <location>
        <position position="229"/>
    </location>
    <ligand>
        <name>ATP</name>
        <dbReference type="ChEBI" id="CHEBI:30616"/>
    </ligand>
</feature>
<evidence type="ECO:0000313" key="10">
    <source>
        <dbReference type="Proteomes" id="UP000193467"/>
    </source>
</evidence>
<evidence type="ECO:0000256" key="3">
    <source>
        <dbReference type="ARBA" id="ARBA00022741"/>
    </source>
</evidence>
<dbReference type="PANTHER" id="PTHR45646:SF11">
    <property type="entry name" value="SERINE_THREONINE-PROTEIN KINASE DOA"/>
    <property type="match status" value="1"/>
</dbReference>
<dbReference type="PANTHER" id="PTHR45646">
    <property type="entry name" value="SERINE/THREONINE-PROTEIN KINASE DOA-RELATED"/>
    <property type="match status" value="1"/>
</dbReference>
<dbReference type="Pfam" id="PF00069">
    <property type="entry name" value="Pkinase"/>
    <property type="match status" value="1"/>
</dbReference>
<dbReference type="PROSITE" id="PS00108">
    <property type="entry name" value="PROTEIN_KINASE_ST"/>
    <property type="match status" value="1"/>
</dbReference>
<dbReference type="AlphaFoldDB" id="A0A1Y2G040"/>
<dbReference type="InterPro" id="IPR008271">
    <property type="entry name" value="Ser/Thr_kinase_AS"/>
</dbReference>
<gene>
    <name evidence="9" type="ORF">BCR35DRAFT_288657</name>
</gene>
<evidence type="ECO:0000256" key="1">
    <source>
        <dbReference type="ARBA" id="ARBA00022527"/>
    </source>
</evidence>
<dbReference type="InterPro" id="IPR017441">
    <property type="entry name" value="Protein_kinase_ATP_BS"/>
</dbReference>
<dbReference type="InterPro" id="IPR011009">
    <property type="entry name" value="Kinase-like_dom_sf"/>
</dbReference>
<dbReference type="Gene3D" id="3.30.200.20">
    <property type="entry name" value="Phosphorylase Kinase, domain 1"/>
    <property type="match status" value="1"/>
</dbReference>
<comment type="caution">
    <text evidence="9">The sequence shown here is derived from an EMBL/GenBank/DDBJ whole genome shotgun (WGS) entry which is preliminary data.</text>
</comment>
<feature type="region of interest" description="Disordered" evidence="7">
    <location>
        <begin position="60"/>
        <end position="181"/>
    </location>
</feature>
<feature type="region of interest" description="Disordered" evidence="7">
    <location>
        <begin position="1"/>
        <end position="41"/>
    </location>
</feature>
<evidence type="ECO:0000259" key="8">
    <source>
        <dbReference type="PROSITE" id="PS50011"/>
    </source>
</evidence>
<dbReference type="GO" id="GO:0043484">
    <property type="term" value="P:regulation of RNA splicing"/>
    <property type="evidence" value="ECO:0007669"/>
    <property type="project" value="TreeGrafter"/>
</dbReference>
<dbReference type="InParanoid" id="A0A1Y2G040"/>
<dbReference type="PROSITE" id="PS50011">
    <property type="entry name" value="PROTEIN_KINASE_DOM"/>
    <property type="match status" value="1"/>
</dbReference>
<dbReference type="InterPro" id="IPR000719">
    <property type="entry name" value="Prot_kinase_dom"/>
</dbReference>
<name>A0A1Y2G040_9BASI</name>
<keyword evidence="2" id="KW-0808">Transferase</keyword>
<feature type="compositionally biased region" description="Basic and acidic residues" evidence="7">
    <location>
        <begin position="150"/>
        <end position="165"/>
    </location>
</feature>
<evidence type="ECO:0000256" key="4">
    <source>
        <dbReference type="ARBA" id="ARBA00022777"/>
    </source>
</evidence>
<dbReference type="Proteomes" id="UP000193467">
    <property type="component" value="Unassembled WGS sequence"/>
</dbReference>
<keyword evidence="10" id="KW-1185">Reference proteome</keyword>
<dbReference type="EMBL" id="MCGR01000008">
    <property type="protein sequence ID" value="ORY88840.1"/>
    <property type="molecule type" value="Genomic_DNA"/>
</dbReference>
<feature type="compositionally biased region" description="Low complexity" evidence="7">
    <location>
        <begin position="130"/>
        <end position="140"/>
    </location>
</feature>
<protein>
    <submittedName>
        <fullName evidence="9">Kinase-like domain-containing protein</fullName>
    </submittedName>
</protein>
<keyword evidence="5 6" id="KW-0067">ATP-binding</keyword>
<evidence type="ECO:0000256" key="7">
    <source>
        <dbReference type="SAM" id="MobiDB-lite"/>
    </source>
</evidence>
<keyword evidence="3 6" id="KW-0547">Nucleotide-binding</keyword>
<dbReference type="GO" id="GO:0005524">
    <property type="term" value="F:ATP binding"/>
    <property type="evidence" value="ECO:0007669"/>
    <property type="project" value="UniProtKB-UniRule"/>
</dbReference>
<dbReference type="GO" id="GO:0005634">
    <property type="term" value="C:nucleus"/>
    <property type="evidence" value="ECO:0007669"/>
    <property type="project" value="TreeGrafter"/>
</dbReference>